<keyword evidence="3" id="KW-1185">Reference proteome</keyword>
<sequence>MIVRVANQRCGKAMTMLAIRISSNKVLVAVMKVTKYLAKKVYFLFISWHGNIELVHKLFLGRHLVPKFANERILSFISLEAVLPSTQGSFVPVRHGNYQDAKLLGHLGFARFRAAVRCDLGVLRGNIASSVTKNQNSLVLPIK</sequence>
<reference evidence="1" key="2">
    <citation type="submission" date="2017-06" db="EMBL/GenBank/DDBJ databases">
        <title>WGS assembly of Brachypodium distachyon.</title>
        <authorList>
            <consortium name="The International Brachypodium Initiative"/>
            <person name="Lucas S."/>
            <person name="Harmon-Smith M."/>
            <person name="Lail K."/>
            <person name="Tice H."/>
            <person name="Grimwood J."/>
            <person name="Bruce D."/>
            <person name="Barry K."/>
            <person name="Shu S."/>
            <person name="Lindquist E."/>
            <person name="Wang M."/>
            <person name="Pitluck S."/>
            <person name="Vogel J.P."/>
            <person name="Garvin D.F."/>
            <person name="Mockler T.C."/>
            <person name="Schmutz J."/>
            <person name="Rokhsar D."/>
            <person name="Bevan M.W."/>
        </authorList>
    </citation>
    <scope>NUCLEOTIDE SEQUENCE</scope>
    <source>
        <strain evidence="1">Bd21</strain>
    </source>
</reference>
<name>A0A0Q3GSI1_BRADI</name>
<evidence type="ECO:0000313" key="2">
    <source>
        <dbReference type="EnsemblPlants" id="KQK13357"/>
    </source>
</evidence>
<dbReference type="EMBL" id="CM000880">
    <property type="protein sequence ID" value="KQK13357.1"/>
    <property type="molecule type" value="Genomic_DNA"/>
</dbReference>
<dbReference type="InParanoid" id="A0A0Q3GSI1"/>
<reference evidence="1 2" key="1">
    <citation type="journal article" date="2010" name="Nature">
        <title>Genome sequencing and analysis of the model grass Brachypodium distachyon.</title>
        <authorList>
            <consortium name="International Brachypodium Initiative"/>
        </authorList>
    </citation>
    <scope>NUCLEOTIDE SEQUENCE [LARGE SCALE GENOMIC DNA]</scope>
    <source>
        <strain evidence="1 2">Bd21</strain>
    </source>
</reference>
<accession>A0A0Q3GSI1</accession>
<protein>
    <submittedName>
        <fullName evidence="1 2">Uncharacterized protein</fullName>
    </submittedName>
</protein>
<dbReference type="EnsemblPlants" id="KQK13357">
    <property type="protein sequence ID" value="KQK13357"/>
    <property type="gene ID" value="BRADI_1g09609v3"/>
</dbReference>
<evidence type="ECO:0000313" key="1">
    <source>
        <dbReference type="EMBL" id="KQK13357.1"/>
    </source>
</evidence>
<dbReference type="Proteomes" id="UP000008810">
    <property type="component" value="Chromosome 1"/>
</dbReference>
<dbReference type="AlphaFoldDB" id="A0A0Q3GSI1"/>
<reference evidence="2" key="3">
    <citation type="submission" date="2018-08" db="UniProtKB">
        <authorList>
            <consortium name="EnsemblPlants"/>
        </authorList>
    </citation>
    <scope>IDENTIFICATION</scope>
    <source>
        <strain evidence="2">cv. Bd21</strain>
    </source>
</reference>
<dbReference type="Gramene" id="KQK13357">
    <property type="protein sequence ID" value="KQK13357"/>
    <property type="gene ID" value="BRADI_1g09609v3"/>
</dbReference>
<evidence type="ECO:0000313" key="3">
    <source>
        <dbReference type="Proteomes" id="UP000008810"/>
    </source>
</evidence>
<proteinExistence type="predicted"/>
<organism evidence="1">
    <name type="scientific">Brachypodium distachyon</name>
    <name type="common">Purple false brome</name>
    <name type="synonym">Trachynia distachya</name>
    <dbReference type="NCBI Taxonomy" id="15368"/>
    <lineage>
        <taxon>Eukaryota</taxon>
        <taxon>Viridiplantae</taxon>
        <taxon>Streptophyta</taxon>
        <taxon>Embryophyta</taxon>
        <taxon>Tracheophyta</taxon>
        <taxon>Spermatophyta</taxon>
        <taxon>Magnoliopsida</taxon>
        <taxon>Liliopsida</taxon>
        <taxon>Poales</taxon>
        <taxon>Poaceae</taxon>
        <taxon>BOP clade</taxon>
        <taxon>Pooideae</taxon>
        <taxon>Stipodae</taxon>
        <taxon>Brachypodieae</taxon>
        <taxon>Brachypodium</taxon>
    </lineage>
</organism>
<gene>
    <name evidence="1" type="ORF">BRADI_1g09609v3</name>
</gene>